<dbReference type="GO" id="GO:0051536">
    <property type="term" value="F:iron-sulfur cluster binding"/>
    <property type="evidence" value="ECO:0007669"/>
    <property type="project" value="UniProtKB-KW"/>
</dbReference>
<dbReference type="InterPro" id="IPR015421">
    <property type="entry name" value="PyrdxlP-dep_Trfase_major"/>
</dbReference>
<dbReference type="PROSITE" id="PS00595">
    <property type="entry name" value="AA_TRANSFER_CLASS_5"/>
    <property type="match status" value="1"/>
</dbReference>
<name>A0A1G9M130_9ACTN</name>
<dbReference type="AlphaFoldDB" id="A0A1G9M130"/>
<dbReference type="InterPro" id="IPR000192">
    <property type="entry name" value="Aminotrans_V_dom"/>
</dbReference>
<dbReference type="GO" id="GO:0046872">
    <property type="term" value="F:metal ion binding"/>
    <property type="evidence" value="ECO:0007669"/>
    <property type="project" value="UniProtKB-KW"/>
</dbReference>
<sequence length="372" mass="38441">MSEHGVYFDHAATSQLRPEAAEALRAALAVAGNPSALHRAGQRARARLEEAREELAAAIDADPSEVIFTSGGSEADSIAVLGGRRARGGRLLVSAVEHPAVLGARDRGAELIPVTDAGLVDVDAAAEMLQDDVAVVSVMWVNNETGIVQPVEELRRLAQASGAWFHTDAVQALGHVPLSFRGSGVDMLSLSAHKVGGPVGIGALVARREVRPAPVGLGGGQEREVRSGTGMVALAASFAAAATVATGELATESARLGAFGDRIAEALRALGATVNSHAAPHAPHIVNATFPGTRADDLLFLLDQRGVYASVGSACRAGVHQPSEVLLAMGRSEAEASSTLRFSMGWTTTAGDVERLLAVLEETVPLAQSAFR</sequence>
<dbReference type="Gene3D" id="3.90.1150.10">
    <property type="entry name" value="Aspartate Aminotransferase, domain 1"/>
    <property type="match status" value="1"/>
</dbReference>
<dbReference type="OrthoDB" id="9808002at2"/>
<accession>A0A1G9M130</accession>
<dbReference type="Pfam" id="PF00266">
    <property type="entry name" value="Aminotran_5"/>
    <property type="match status" value="1"/>
</dbReference>
<comment type="similarity">
    <text evidence="2">Belongs to the class-V pyridoxal-phosphate-dependent aminotransferase family. NifS/IscS subfamily.</text>
</comment>
<dbReference type="STRING" id="686624.SAMN04488242_2452"/>
<dbReference type="InterPro" id="IPR015422">
    <property type="entry name" value="PyrdxlP-dep_Trfase_small"/>
</dbReference>
<evidence type="ECO:0000313" key="12">
    <source>
        <dbReference type="EMBL" id="SDL67916.1"/>
    </source>
</evidence>
<keyword evidence="4" id="KW-0808">Transferase</keyword>
<keyword evidence="13" id="KW-1185">Reference proteome</keyword>
<dbReference type="RefSeq" id="WP_093252599.1">
    <property type="nucleotide sequence ID" value="NZ_FNGP01000004.1"/>
</dbReference>
<evidence type="ECO:0000256" key="5">
    <source>
        <dbReference type="ARBA" id="ARBA00022723"/>
    </source>
</evidence>
<keyword evidence="6" id="KW-0663">Pyridoxal phosphate</keyword>
<organism evidence="12 13">
    <name type="scientific">Tessaracoccus oleiagri</name>
    <dbReference type="NCBI Taxonomy" id="686624"/>
    <lineage>
        <taxon>Bacteria</taxon>
        <taxon>Bacillati</taxon>
        <taxon>Actinomycetota</taxon>
        <taxon>Actinomycetes</taxon>
        <taxon>Propionibacteriales</taxon>
        <taxon>Propionibacteriaceae</taxon>
        <taxon>Tessaracoccus</taxon>
    </lineage>
</organism>
<dbReference type="PANTHER" id="PTHR11601:SF34">
    <property type="entry name" value="CYSTEINE DESULFURASE"/>
    <property type="match status" value="1"/>
</dbReference>
<evidence type="ECO:0000256" key="2">
    <source>
        <dbReference type="ARBA" id="ARBA00006490"/>
    </source>
</evidence>
<dbReference type="SUPFAM" id="SSF53383">
    <property type="entry name" value="PLP-dependent transferases"/>
    <property type="match status" value="1"/>
</dbReference>
<keyword evidence="5" id="KW-0479">Metal-binding</keyword>
<proteinExistence type="inferred from homology"/>
<gene>
    <name evidence="12" type="ORF">SAMN04488242_2452</name>
</gene>
<evidence type="ECO:0000256" key="10">
    <source>
        <dbReference type="RuleBase" id="RU004504"/>
    </source>
</evidence>
<evidence type="ECO:0000256" key="3">
    <source>
        <dbReference type="ARBA" id="ARBA00012239"/>
    </source>
</evidence>
<keyword evidence="7" id="KW-0408">Iron</keyword>
<dbReference type="PANTHER" id="PTHR11601">
    <property type="entry name" value="CYSTEINE DESULFURYLASE FAMILY MEMBER"/>
    <property type="match status" value="1"/>
</dbReference>
<evidence type="ECO:0000256" key="1">
    <source>
        <dbReference type="ARBA" id="ARBA00001933"/>
    </source>
</evidence>
<dbReference type="Gene3D" id="3.40.640.10">
    <property type="entry name" value="Type I PLP-dependent aspartate aminotransferase-like (Major domain)"/>
    <property type="match status" value="1"/>
</dbReference>
<reference evidence="12 13" key="1">
    <citation type="submission" date="2016-10" db="EMBL/GenBank/DDBJ databases">
        <authorList>
            <person name="de Groot N.N."/>
        </authorList>
    </citation>
    <scope>NUCLEOTIDE SEQUENCE [LARGE SCALE GENOMIC DNA]</scope>
    <source>
        <strain evidence="12 13">CGMCC 1.9159</strain>
    </source>
</reference>
<dbReference type="Gene3D" id="1.10.260.50">
    <property type="match status" value="1"/>
</dbReference>
<dbReference type="InterPro" id="IPR020578">
    <property type="entry name" value="Aminotrans_V_PyrdxlP_BS"/>
</dbReference>
<evidence type="ECO:0000256" key="9">
    <source>
        <dbReference type="ARBA" id="ARBA00050776"/>
    </source>
</evidence>
<evidence type="ECO:0000256" key="7">
    <source>
        <dbReference type="ARBA" id="ARBA00023004"/>
    </source>
</evidence>
<protein>
    <recommendedName>
        <fullName evidence="3">cysteine desulfurase</fullName>
        <ecNumber evidence="3">2.8.1.7</ecNumber>
    </recommendedName>
</protein>
<evidence type="ECO:0000256" key="8">
    <source>
        <dbReference type="ARBA" id="ARBA00023014"/>
    </source>
</evidence>
<dbReference type="Proteomes" id="UP000199475">
    <property type="component" value="Unassembled WGS sequence"/>
</dbReference>
<evidence type="ECO:0000256" key="4">
    <source>
        <dbReference type="ARBA" id="ARBA00022679"/>
    </source>
</evidence>
<dbReference type="EC" id="2.8.1.7" evidence="3"/>
<comment type="catalytic activity">
    <reaction evidence="9">
        <text>(sulfur carrier)-H + L-cysteine = (sulfur carrier)-SH + L-alanine</text>
        <dbReference type="Rhea" id="RHEA:43892"/>
        <dbReference type="Rhea" id="RHEA-COMP:14737"/>
        <dbReference type="Rhea" id="RHEA-COMP:14739"/>
        <dbReference type="ChEBI" id="CHEBI:29917"/>
        <dbReference type="ChEBI" id="CHEBI:35235"/>
        <dbReference type="ChEBI" id="CHEBI:57972"/>
        <dbReference type="ChEBI" id="CHEBI:64428"/>
        <dbReference type="EC" id="2.8.1.7"/>
    </reaction>
</comment>
<evidence type="ECO:0000313" key="13">
    <source>
        <dbReference type="Proteomes" id="UP000199475"/>
    </source>
</evidence>
<dbReference type="EMBL" id="FNGP01000004">
    <property type="protein sequence ID" value="SDL67916.1"/>
    <property type="molecule type" value="Genomic_DNA"/>
</dbReference>
<dbReference type="InterPro" id="IPR015424">
    <property type="entry name" value="PyrdxlP-dep_Trfase"/>
</dbReference>
<dbReference type="GO" id="GO:0031071">
    <property type="term" value="F:cysteine desulfurase activity"/>
    <property type="evidence" value="ECO:0007669"/>
    <property type="project" value="UniProtKB-EC"/>
</dbReference>
<comment type="cofactor">
    <cofactor evidence="1 10">
        <name>pyridoxal 5'-phosphate</name>
        <dbReference type="ChEBI" id="CHEBI:597326"/>
    </cofactor>
</comment>
<evidence type="ECO:0000259" key="11">
    <source>
        <dbReference type="Pfam" id="PF00266"/>
    </source>
</evidence>
<feature type="domain" description="Aminotransferase class V" evidence="11">
    <location>
        <begin position="6"/>
        <end position="356"/>
    </location>
</feature>
<evidence type="ECO:0000256" key="6">
    <source>
        <dbReference type="ARBA" id="ARBA00022898"/>
    </source>
</evidence>
<dbReference type="PIRSF" id="PIRSF005572">
    <property type="entry name" value="NifS"/>
    <property type="match status" value="1"/>
</dbReference>
<dbReference type="InterPro" id="IPR016454">
    <property type="entry name" value="Cysteine_dSase"/>
</dbReference>
<keyword evidence="8" id="KW-0411">Iron-sulfur</keyword>